<dbReference type="EMBL" id="UXSR01000269">
    <property type="protein sequence ID" value="VDD75883.1"/>
    <property type="molecule type" value="Genomic_DNA"/>
</dbReference>
<gene>
    <name evidence="1" type="ORF">MCOS_LOCUS1886</name>
</gene>
<dbReference type="AlphaFoldDB" id="A0A0R3U5A2"/>
<keyword evidence="2" id="KW-1185">Reference proteome</keyword>
<proteinExistence type="predicted"/>
<name>A0A0R3U5A2_MESCO</name>
<evidence type="ECO:0000313" key="3">
    <source>
        <dbReference type="WBParaSite" id="MCOS_0000188501-mRNA-1"/>
    </source>
</evidence>
<dbReference type="Proteomes" id="UP000267029">
    <property type="component" value="Unassembled WGS sequence"/>
</dbReference>
<organism evidence="3">
    <name type="scientific">Mesocestoides corti</name>
    <name type="common">Flatworm</name>
    <dbReference type="NCBI Taxonomy" id="53468"/>
    <lineage>
        <taxon>Eukaryota</taxon>
        <taxon>Metazoa</taxon>
        <taxon>Spiralia</taxon>
        <taxon>Lophotrochozoa</taxon>
        <taxon>Platyhelminthes</taxon>
        <taxon>Cestoda</taxon>
        <taxon>Eucestoda</taxon>
        <taxon>Cyclophyllidea</taxon>
        <taxon>Mesocestoididae</taxon>
        <taxon>Mesocestoides</taxon>
    </lineage>
</organism>
<reference evidence="1 2" key="2">
    <citation type="submission" date="2018-10" db="EMBL/GenBank/DDBJ databases">
        <authorList>
            <consortium name="Pathogen Informatics"/>
        </authorList>
    </citation>
    <scope>NUCLEOTIDE SEQUENCE [LARGE SCALE GENOMIC DNA]</scope>
</reference>
<evidence type="ECO:0000313" key="1">
    <source>
        <dbReference type="EMBL" id="VDD75883.1"/>
    </source>
</evidence>
<reference evidence="3" key="1">
    <citation type="submission" date="2017-02" db="UniProtKB">
        <authorList>
            <consortium name="WormBaseParasite"/>
        </authorList>
    </citation>
    <scope>IDENTIFICATION</scope>
</reference>
<accession>A0A0R3U5A2</accession>
<evidence type="ECO:0000313" key="2">
    <source>
        <dbReference type="Proteomes" id="UP000267029"/>
    </source>
</evidence>
<protein>
    <submittedName>
        <fullName evidence="1 3">Uncharacterized protein</fullName>
    </submittedName>
</protein>
<sequence>MDTANVPAKGPDTVDKAKVSIANDVFCGAFAASDRHRLPARFFHIAGSQSAHYIGCSCQSAMRLHPSRRPPLNTEAQFANKVLDGFTEYRKNFLILLLAISANCQFTTPSKVFPFFHSITRTESSAIPYRTYSKQDICTVNEEIIATLRKLFQVLVDHLQRAVEDGIKDAKKKAKDNFACLLVLQSE</sequence>
<dbReference type="WBParaSite" id="MCOS_0000188501-mRNA-1">
    <property type="protein sequence ID" value="MCOS_0000188501-mRNA-1"/>
    <property type="gene ID" value="MCOS_0000188501"/>
</dbReference>